<dbReference type="AlphaFoldDB" id="B3RU66"/>
<dbReference type="CTD" id="6753000"/>
<dbReference type="KEGG" id="tad:TRIADDRAFT_55173"/>
<organism evidence="2 3">
    <name type="scientific">Trichoplax adhaerens</name>
    <name type="common">Trichoplax reptans</name>
    <dbReference type="NCBI Taxonomy" id="10228"/>
    <lineage>
        <taxon>Eukaryota</taxon>
        <taxon>Metazoa</taxon>
        <taxon>Placozoa</taxon>
        <taxon>Uniplacotomia</taxon>
        <taxon>Trichoplacea</taxon>
        <taxon>Trichoplacidae</taxon>
        <taxon>Trichoplax</taxon>
    </lineage>
</organism>
<evidence type="ECO:0000313" key="2">
    <source>
        <dbReference type="EMBL" id="EDV25754.1"/>
    </source>
</evidence>
<dbReference type="RefSeq" id="XP_002111787.1">
    <property type="nucleotide sequence ID" value="XM_002111751.1"/>
</dbReference>
<proteinExistence type="predicted"/>
<dbReference type="PhylomeDB" id="B3RU66"/>
<dbReference type="SUPFAM" id="SSF81901">
    <property type="entry name" value="HCP-like"/>
    <property type="match status" value="4"/>
</dbReference>
<dbReference type="GeneID" id="6753000"/>
<evidence type="ECO:0000313" key="3">
    <source>
        <dbReference type="Proteomes" id="UP000009022"/>
    </source>
</evidence>
<name>B3RU66_TRIAD</name>
<dbReference type="InterPro" id="IPR011990">
    <property type="entry name" value="TPR-like_helical_dom_sf"/>
</dbReference>
<keyword evidence="3" id="KW-1185">Reference proteome</keyword>
<accession>B3RU66</accession>
<reference evidence="2 3" key="1">
    <citation type="journal article" date="2008" name="Nature">
        <title>The Trichoplax genome and the nature of placozoans.</title>
        <authorList>
            <person name="Srivastava M."/>
            <person name="Begovic E."/>
            <person name="Chapman J."/>
            <person name="Putnam N.H."/>
            <person name="Hellsten U."/>
            <person name="Kawashima T."/>
            <person name="Kuo A."/>
            <person name="Mitros T."/>
            <person name="Salamov A."/>
            <person name="Carpenter M.L."/>
            <person name="Signorovitch A.Y."/>
            <person name="Moreno M.A."/>
            <person name="Kamm K."/>
            <person name="Grimwood J."/>
            <person name="Schmutz J."/>
            <person name="Shapiro H."/>
            <person name="Grigoriev I.V."/>
            <person name="Buss L.W."/>
            <person name="Schierwater B."/>
            <person name="Dellaporta S.L."/>
            <person name="Rokhsar D.S."/>
        </authorList>
    </citation>
    <scope>NUCLEOTIDE SEQUENCE [LARGE SCALE GENOMIC DNA]</scope>
    <source>
        <strain evidence="2 3">Grell-BS-1999</strain>
    </source>
</reference>
<protein>
    <submittedName>
        <fullName evidence="2">Uncharacterized protein</fullName>
    </submittedName>
</protein>
<dbReference type="PANTHER" id="PTHR43628">
    <property type="entry name" value="ACTIVATOR OF C KINASE PROTEIN 1-RELATED"/>
    <property type="match status" value="1"/>
</dbReference>
<dbReference type="EMBL" id="DS985244">
    <property type="protein sequence ID" value="EDV25754.1"/>
    <property type="molecule type" value="Genomic_DNA"/>
</dbReference>
<sequence length="557" mass="64419">MGATSSKGRYKVNDSSHDTSYLLDQFVSNQLLFEMYDNATLDYMQQAEENNDAHANYQLGNFYHHGLGYKCNKDLEKAYQYYEKAIEQEHPTAMYMICKLFGSDKRKNSQDCVKLMNEKKLINMKARYYIRSAAQDPYYSMAHEELGYHYVYSPVWRREIKEIFSSYRNIVKNSNQSSKEELARIYNELGYLAVRLNANEDQAVFRKAFDFFKRAAELGNPAGYFNIGGWLYYNGFGVDKDESKKLEYYKKAADDGHPRALYIVANNYHFSYLESRNDELENALDLFLSASQYGFAEILYFIGEFFLYGRGGVKQDYEKARDYFERAAVATDFTTGRGNAWSNYVLGYMYEKGHGVECDYNKAAHHYALSAKKEYYVAYCRLAKLVEKRKLKTSDLYTAVELYQAAVDSDDDFAVCYALYRLGKIYGIPDSGFYDRAKATSYLRAAQANQLYAVKIQDTAVVGQLYRSGVMYEKGLGVSPNRELAIKYYQKAAELSKQSYNMFERYNGGKAQKCFDRLAFRGTADAEEANEEENIEHHIKENLEQAEITNSSDDEQQ</sequence>
<dbReference type="STRING" id="10228.B3RU66"/>
<dbReference type="OrthoDB" id="2384430at2759"/>
<feature type="region of interest" description="Disordered" evidence="1">
    <location>
        <begin position="526"/>
        <end position="557"/>
    </location>
</feature>
<dbReference type="SMART" id="SM00671">
    <property type="entry name" value="SEL1"/>
    <property type="match status" value="7"/>
</dbReference>
<dbReference type="Gene3D" id="1.25.40.10">
    <property type="entry name" value="Tetratricopeptide repeat domain"/>
    <property type="match status" value="4"/>
</dbReference>
<evidence type="ECO:0000256" key="1">
    <source>
        <dbReference type="SAM" id="MobiDB-lite"/>
    </source>
</evidence>
<dbReference type="InterPro" id="IPR006597">
    <property type="entry name" value="Sel1-like"/>
</dbReference>
<dbReference type="Proteomes" id="UP000009022">
    <property type="component" value="Unassembled WGS sequence"/>
</dbReference>
<dbReference type="Pfam" id="PF08238">
    <property type="entry name" value="Sel1"/>
    <property type="match status" value="7"/>
</dbReference>
<dbReference type="InParanoid" id="B3RU66"/>
<dbReference type="InterPro" id="IPR052945">
    <property type="entry name" value="Mitotic_Regulator"/>
</dbReference>
<dbReference type="HOGENOM" id="CLU_024354_0_0_1"/>
<dbReference type="eggNOG" id="KOG1550">
    <property type="taxonomic scope" value="Eukaryota"/>
</dbReference>
<gene>
    <name evidence="2" type="ORF">TRIADDRAFT_55173</name>
</gene>
<dbReference type="PANTHER" id="PTHR43628:SF1">
    <property type="entry name" value="CHITIN SYNTHASE REGULATORY FACTOR 2-RELATED"/>
    <property type="match status" value="1"/>
</dbReference>